<dbReference type="RefSeq" id="WP_352149973.1">
    <property type="nucleotide sequence ID" value="NZ_JBEOZY010000047.1"/>
</dbReference>
<gene>
    <name evidence="1" type="ORF">ABT188_29750</name>
</gene>
<dbReference type="Proteomes" id="UP001496720">
    <property type="component" value="Unassembled WGS sequence"/>
</dbReference>
<organism evidence="1 2">
    <name type="scientific">Streptomyces violaceorubidus</name>
    <dbReference type="NCBI Taxonomy" id="284042"/>
    <lineage>
        <taxon>Bacteria</taxon>
        <taxon>Bacillati</taxon>
        <taxon>Actinomycetota</taxon>
        <taxon>Actinomycetes</taxon>
        <taxon>Kitasatosporales</taxon>
        <taxon>Streptomycetaceae</taxon>
        <taxon>Streptomyces</taxon>
    </lineage>
</organism>
<comment type="caution">
    <text evidence="1">The sequence shown here is derived from an EMBL/GenBank/DDBJ whole genome shotgun (WGS) entry which is preliminary data.</text>
</comment>
<protein>
    <recommendedName>
        <fullName evidence="3">Helix-turn-helix domain-containing protein</fullName>
    </recommendedName>
</protein>
<accession>A0ABV1T407</accession>
<evidence type="ECO:0000313" key="1">
    <source>
        <dbReference type="EMBL" id="MER6168690.1"/>
    </source>
</evidence>
<reference evidence="1 2" key="1">
    <citation type="submission" date="2024-06" db="EMBL/GenBank/DDBJ databases">
        <title>The Natural Products Discovery Center: Release of the First 8490 Sequenced Strains for Exploring Actinobacteria Biosynthetic Diversity.</title>
        <authorList>
            <person name="Kalkreuter E."/>
            <person name="Kautsar S.A."/>
            <person name="Yang D."/>
            <person name="Bader C.D."/>
            <person name="Teijaro C.N."/>
            <person name="Fluegel L."/>
            <person name="Davis C.M."/>
            <person name="Simpson J.R."/>
            <person name="Lauterbach L."/>
            <person name="Steele A.D."/>
            <person name="Gui C."/>
            <person name="Meng S."/>
            <person name="Li G."/>
            <person name="Viehrig K."/>
            <person name="Ye F."/>
            <person name="Su P."/>
            <person name="Kiefer A.F."/>
            <person name="Nichols A."/>
            <person name="Cepeda A.J."/>
            <person name="Yan W."/>
            <person name="Fan B."/>
            <person name="Jiang Y."/>
            <person name="Adhikari A."/>
            <person name="Zheng C.-J."/>
            <person name="Schuster L."/>
            <person name="Cowan T.M."/>
            <person name="Smanski M.J."/>
            <person name="Chevrette M.G."/>
            <person name="De Carvalho L.P.S."/>
            <person name="Shen B."/>
        </authorList>
    </citation>
    <scope>NUCLEOTIDE SEQUENCE [LARGE SCALE GENOMIC DNA]</scope>
    <source>
        <strain evidence="1 2">NPDC001615</strain>
    </source>
</reference>
<keyword evidence="2" id="KW-1185">Reference proteome</keyword>
<evidence type="ECO:0008006" key="3">
    <source>
        <dbReference type="Google" id="ProtNLM"/>
    </source>
</evidence>
<name>A0ABV1T407_9ACTN</name>
<evidence type="ECO:0000313" key="2">
    <source>
        <dbReference type="Proteomes" id="UP001496720"/>
    </source>
</evidence>
<dbReference type="EMBL" id="JBEOZY010000047">
    <property type="protein sequence ID" value="MER6168690.1"/>
    <property type="molecule type" value="Genomic_DNA"/>
</dbReference>
<proteinExistence type="predicted"/>
<sequence length="336" mass="38142">MSDAFDCVTQYVFRVCNEEQICVHAGDTRHCEIMYHPTYERLRSKAVMVDGEPKPTRLWESMVAMGRLYDMRGDDKWRMIVMDCVMSSLGGRSLRISRDLYVDLCDVRSDMFEAALATWTETVRGIPPRRVPALMRKTAIRAAYQQATNLTRETVFERPEDFLDEDEKPEWPGFAESSLIHSANIRDPAVAEQLRGERHGALFHKNNCMDAVTRFHEDIRAGRRPDITARAAKSPALARSSLLGPSHYYYISDFLPPFIAMPAAAEALGLAESAAYHMVRRGTFPCPHTRMGRALKVPVRPLMHYMDITDAIVHPDDVENGAAHASGLARRFRDPR</sequence>